<dbReference type="EMBL" id="BAAAFG010000016">
    <property type="protein sequence ID" value="GAA0873569.1"/>
    <property type="molecule type" value="Genomic_DNA"/>
</dbReference>
<keyword evidence="3" id="KW-1185">Reference proteome</keyword>
<sequence>MNKQHILTLTFFFSTFLLNTIYGQNKSDTLTTFETIKYDGVSIFNGITHTYSRPFHWQHDDFVTLSQVALGAAFVFAFDDPLNEAFNKQNEDIPQLVKDVGFRFGKPLFNYGMTTGIYTIGLLAKSEKIRRTGVLLITANTTGGLLQTLTKTVAGRARPAAGAKTDWRPFDNSAEYHSFPSGHAILAFTTMYALSKQFESKWIKAGLLALGSITPISRMWANQHWASDVFLGIAISIFTVDSADNYLKKSQRYAQDHNLNKISWRFTAGAGQVGVIGTF</sequence>
<dbReference type="InterPro" id="IPR000326">
    <property type="entry name" value="PAP2/HPO"/>
</dbReference>
<reference evidence="2 3" key="1">
    <citation type="journal article" date="2019" name="Int. J. Syst. Evol. Microbiol.">
        <title>The Global Catalogue of Microorganisms (GCM) 10K type strain sequencing project: providing services to taxonomists for standard genome sequencing and annotation.</title>
        <authorList>
            <consortium name="The Broad Institute Genomics Platform"/>
            <consortium name="The Broad Institute Genome Sequencing Center for Infectious Disease"/>
            <person name="Wu L."/>
            <person name="Ma J."/>
        </authorList>
    </citation>
    <scope>NUCLEOTIDE SEQUENCE [LARGE SCALE GENOMIC DNA]</scope>
    <source>
        <strain evidence="2 3">JCM 16082</strain>
    </source>
</reference>
<feature type="domain" description="Phosphatidic acid phosphatase type 2/haloperoxidase" evidence="1">
    <location>
        <begin position="134"/>
        <end position="244"/>
    </location>
</feature>
<dbReference type="Gene3D" id="1.20.144.10">
    <property type="entry name" value="Phosphatidic acid phosphatase type 2/haloperoxidase"/>
    <property type="match status" value="1"/>
</dbReference>
<evidence type="ECO:0000313" key="2">
    <source>
        <dbReference type="EMBL" id="GAA0873569.1"/>
    </source>
</evidence>
<protein>
    <recommendedName>
        <fullName evidence="1">Phosphatidic acid phosphatase type 2/haloperoxidase domain-containing protein</fullName>
    </recommendedName>
</protein>
<evidence type="ECO:0000313" key="3">
    <source>
        <dbReference type="Proteomes" id="UP001500507"/>
    </source>
</evidence>
<accession>A0ABN1MKX6</accession>
<comment type="caution">
    <text evidence="2">The sequence shown here is derived from an EMBL/GenBank/DDBJ whole genome shotgun (WGS) entry which is preliminary data.</text>
</comment>
<dbReference type="SUPFAM" id="SSF48317">
    <property type="entry name" value="Acid phosphatase/Vanadium-dependent haloperoxidase"/>
    <property type="match status" value="1"/>
</dbReference>
<name>A0ABN1MKX6_9FLAO</name>
<dbReference type="PANTHER" id="PTHR14969">
    <property type="entry name" value="SPHINGOSINE-1-PHOSPHATE PHOSPHOHYDROLASE"/>
    <property type="match status" value="1"/>
</dbReference>
<dbReference type="InterPro" id="IPR036938">
    <property type="entry name" value="PAP2/HPO_sf"/>
</dbReference>
<organism evidence="2 3">
    <name type="scientific">Gangjinia marincola</name>
    <dbReference type="NCBI Taxonomy" id="578463"/>
    <lineage>
        <taxon>Bacteria</taxon>
        <taxon>Pseudomonadati</taxon>
        <taxon>Bacteroidota</taxon>
        <taxon>Flavobacteriia</taxon>
        <taxon>Flavobacteriales</taxon>
        <taxon>Flavobacteriaceae</taxon>
        <taxon>Gangjinia</taxon>
    </lineage>
</organism>
<dbReference type="PANTHER" id="PTHR14969:SF13">
    <property type="entry name" value="AT30094P"/>
    <property type="match status" value="1"/>
</dbReference>
<evidence type="ECO:0000259" key="1">
    <source>
        <dbReference type="SMART" id="SM00014"/>
    </source>
</evidence>
<gene>
    <name evidence="2" type="ORF">GCM10009117_27160</name>
</gene>
<dbReference type="Pfam" id="PF01569">
    <property type="entry name" value="PAP2"/>
    <property type="match status" value="1"/>
</dbReference>
<dbReference type="Proteomes" id="UP001500507">
    <property type="component" value="Unassembled WGS sequence"/>
</dbReference>
<dbReference type="SMART" id="SM00014">
    <property type="entry name" value="acidPPc"/>
    <property type="match status" value="1"/>
</dbReference>
<dbReference type="RefSeq" id="WP_343768819.1">
    <property type="nucleotide sequence ID" value="NZ_BAAAFG010000016.1"/>
</dbReference>
<proteinExistence type="predicted"/>